<dbReference type="PATRIC" id="fig|1379910.4.peg.158"/>
<dbReference type="PANTHER" id="PTHR33619:SF3">
    <property type="entry name" value="POLYSACCHARIDE EXPORT PROTEIN GFCE-RELATED"/>
    <property type="match status" value="1"/>
</dbReference>
<sequence length="272" mass="30208">MKLSPKYFLYVLLFWLSSCNVYRQNIMFRTEGDVNADLLRGSIAEAGRNYKIQPNDILNIRIYTNKGEILVDPNNFLLMELSQSRGGSRGGVGQQQIGQQEEPQQYTVLPNGEVKVPMIGFVNVQGYTLAQADSAFQSRFETYYKDTYVYSQVISRRVVVLGATGGRVVPLSHENINVVEVLALAGGMPDNGKAQNIRLIRDVASGKPIVHVIDLSTIAGLQKASLKVQPNDVIYVEPVRRVFNESLRDVLTVLGAVSNVLTSYIVIKNIIN</sequence>
<dbReference type="Pfam" id="PF02563">
    <property type="entry name" value="Poly_export"/>
    <property type="match status" value="1"/>
</dbReference>
<evidence type="ECO:0000256" key="1">
    <source>
        <dbReference type="ARBA" id="ARBA00022729"/>
    </source>
</evidence>
<keyword evidence="1" id="KW-0732">Signal</keyword>
<evidence type="ECO:0000313" key="4">
    <source>
        <dbReference type="Proteomes" id="UP000036458"/>
    </source>
</evidence>
<keyword evidence="4" id="KW-1185">Reference proteome</keyword>
<dbReference type="InterPro" id="IPR049712">
    <property type="entry name" value="Poly_export"/>
</dbReference>
<reference evidence="3 4" key="1">
    <citation type="submission" date="2015-01" db="EMBL/GenBank/DDBJ databases">
        <title>Rufibacter sp./DG31D/ whole genome sequencing.</title>
        <authorList>
            <person name="Kim M.K."/>
            <person name="Srinivasan S."/>
            <person name="Lee J.-J."/>
        </authorList>
    </citation>
    <scope>NUCLEOTIDE SEQUENCE [LARGE SCALE GENOMIC DNA]</scope>
    <source>
        <strain evidence="3 4">DG31D</strain>
    </source>
</reference>
<dbReference type="AlphaFoldDB" id="A0A0H4VUA4"/>
<name>A0A0H4VUA4_9BACT</name>
<dbReference type="STRING" id="1379910.TH63_00755"/>
<feature type="domain" description="Polysaccharide export protein N-terminal" evidence="2">
    <location>
        <begin position="46"/>
        <end position="150"/>
    </location>
</feature>
<dbReference type="PROSITE" id="PS51257">
    <property type="entry name" value="PROKAR_LIPOPROTEIN"/>
    <property type="match status" value="1"/>
</dbReference>
<dbReference type="KEGG" id="ruf:TH63_00755"/>
<protein>
    <recommendedName>
        <fullName evidence="2">Polysaccharide export protein N-terminal domain-containing protein</fullName>
    </recommendedName>
</protein>
<evidence type="ECO:0000313" key="3">
    <source>
        <dbReference type="EMBL" id="AKQ47399.1"/>
    </source>
</evidence>
<dbReference type="InterPro" id="IPR003715">
    <property type="entry name" value="Poly_export_N"/>
</dbReference>
<organism evidence="3 4">
    <name type="scientific">Rufibacter radiotolerans</name>
    <dbReference type="NCBI Taxonomy" id="1379910"/>
    <lineage>
        <taxon>Bacteria</taxon>
        <taxon>Pseudomonadati</taxon>
        <taxon>Bacteroidota</taxon>
        <taxon>Cytophagia</taxon>
        <taxon>Cytophagales</taxon>
        <taxon>Hymenobacteraceae</taxon>
        <taxon>Rufibacter</taxon>
    </lineage>
</organism>
<dbReference type="EMBL" id="CP010777">
    <property type="protein sequence ID" value="AKQ47399.1"/>
    <property type="molecule type" value="Genomic_DNA"/>
</dbReference>
<dbReference type="PANTHER" id="PTHR33619">
    <property type="entry name" value="POLYSACCHARIDE EXPORT PROTEIN GFCE-RELATED"/>
    <property type="match status" value="1"/>
</dbReference>
<proteinExistence type="predicted"/>
<dbReference type="GO" id="GO:0015159">
    <property type="term" value="F:polysaccharide transmembrane transporter activity"/>
    <property type="evidence" value="ECO:0007669"/>
    <property type="project" value="InterPro"/>
</dbReference>
<gene>
    <name evidence="3" type="ORF">TH63_00755</name>
</gene>
<dbReference type="Proteomes" id="UP000036458">
    <property type="component" value="Chromosome"/>
</dbReference>
<accession>A0A0H4VUA4</accession>
<evidence type="ECO:0000259" key="2">
    <source>
        <dbReference type="Pfam" id="PF02563"/>
    </source>
</evidence>
<dbReference type="Gene3D" id="3.10.560.10">
    <property type="entry name" value="Outer membrane lipoprotein wza domain like"/>
    <property type="match status" value="1"/>
</dbReference>